<dbReference type="GO" id="GO:0015485">
    <property type="term" value="F:cholesterol binding"/>
    <property type="evidence" value="ECO:0007669"/>
    <property type="project" value="TreeGrafter"/>
</dbReference>
<evidence type="ECO:0000313" key="10">
    <source>
        <dbReference type="Proteomes" id="UP001152622"/>
    </source>
</evidence>
<feature type="signal peptide" evidence="8">
    <location>
        <begin position="1"/>
        <end position="23"/>
    </location>
</feature>
<comment type="similarity">
    <text evidence="2">Belongs to the prominin family.</text>
</comment>
<evidence type="ECO:0000256" key="3">
    <source>
        <dbReference type="ARBA" id="ARBA00022692"/>
    </source>
</evidence>
<feature type="transmembrane region" description="Helical" evidence="7">
    <location>
        <begin position="459"/>
        <end position="484"/>
    </location>
</feature>
<dbReference type="GO" id="GO:0016324">
    <property type="term" value="C:apical plasma membrane"/>
    <property type="evidence" value="ECO:0007669"/>
    <property type="project" value="TreeGrafter"/>
</dbReference>
<keyword evidence="6" id="KW-0325">Glycoprotein</keyword>
<protein>
    <recommendedName>
        <fullName evidence="11">Prominin-2</fullName>
    </recommendedName>
</protein>
<keyword evidence="3 7" id="KW-0812">Transmembrane</keyword>
<evidence type="ECO:0000256" key="2">
    <source>
        <dbReference type="ARBA" id="ARBA00006058"/>
    </source>
</evidence>
<reference evidence="9" key="1">
    <citation type="journal article" date="2023" name="Science">
        <title>Genome structures resolve the early diversification of teleost fishes.</title>
        <authorList>
            <person name="Parey E."/>
            <person name="Louis A."/>
            <person name="Montfort J."/>
            <person name="Bouchez O."/>
            <person name="Roques C."/>
            <person name="Iampietro C."/>
            <person name="Lluch J."/>
            <person name="Castinel A."/>
            <person name="Donnadieu C."/>
            <person name="Desvignes T."/>
            <person name="Floi Bucao C."/>
            <person name="Jouanno E."/>
            <person name="Wen M."/>
            <person name="Mejri S."/>
            <person name="Dirks R."/>
            <person name="Jansen H."/>
            <person name="Henkel C."/>
            <person name="Chen W.J."/>
            <person name="Zahm M."/>
            <person name="Cabau C."/>
            <person name="Klopp C."/>
            <person name="Thompson A.W."/>
            <person name="Robinson-Rechavi M."/>
            <person name="Braasch I."/>
            <person name="Lecointre G."/>
            <person name="Bobe J."/>
            <person name="Postlethwait J.H."/>
            <person name="Berthelot C."/>
            <person name="Roest Crollius H."/>
            <person name="Guiguen Y."/>
        </authorList>
    </citation>
    <scope>NUCLEOTIDE SEQUENCE</scope>
    <source>
        <strain evidence="9">WJC10195</strain>
    </source>
</reference>
<evidence type="ECO:0000256" key="8">
    <source>
        <dbReference type="SAM" id="SignalP"/>
    </source>
</evidence>
<feature type="transmembrane region" description="Helical" evidence="7">
    <location>
        <begin position="410"/>
        <end position="438"/>
    </location>
</feature>
<dbReference type="EMBL" id="JAINUF010000005">
    <property type="protein sequence ID" value="KAJ8360896.1"/>
    <property type="molecule type" value="Genomic_DNA"/>
</dbReference>
<name>A0A9Q1FL52_SYNKA</name>
<organism evidence="9 10">
    <name type="scientific">Synaphobranchus kaupii</name>
    <name type="common">Kaup's arrowtooth eel</name>
    <dbReference type="NCBI Taxonomy" id="118154"/>
    <lineage>
        <taxon>Eukaryota</taxon>
        <taxon>Metazoa</taxon>
        <taxon>Chordata</taxon>
        <taxon>Craniata</taxon>
        <taxon>Vertebrata</taxon>
        <taxon>Euteleostomi</taxon>
        <taxon>Actinopterygii</taxon>
        <taxon>Neopterygii</taxon>
        <taxon>Teleostei</taxon>
        <taxon>Anguilliformes</taxon>
        <taxon>Synaphobranchidae</taxon>
        <taxon>Synaphobranchus</taxon>
    </lineage>
</organism>
<dbReference type="InterPro" id="IPR008795">
    <property type="entry name" value="Prominin"/>
</dbReference>
<accession>A0A9Q1FL52</accession>
<proteinExistence type="inferred from homology"/>
<comment type="caution">
    <text evidence="9">The sequence shown here is derived from an EMBL/GenBank/DDBJ whole genome shotgun (WGS) entry which is preliminary data.</text>
</comment>
<dbReference type="GO" id="GO:0005929">
    <property type="term" value="C:cilium"/>
    <property type="evidence" value="ECO:0007669"/>
    <property type="project" value="TreeGrafter"/>
</dbReference>
<sequence length="834" mass="92487">MTFLLGGRCSVLLLVSMASLCCADPNQNCDATAQLNFVGLAHSPVQPVRSTAGSLAPLYNFARSFLEAVQPNVFPKDLIQRAADDEELDASEVARYEAGYVVCLILALLYMFLLPILGGIFTWRHYHGNSGGSTLSSPSSRRHWGITMATCLAATTILLLAGVILAFITNNRTRENMRPSMYHLQSSLGDMGDALSSISEKIDLIVEEYSVPKAAIEKNLNGAGDDIGQTVIAMFDMEAKSALADLSVSVEDAVWARESLQDVDTLRSRMQERQPQLQAQLGELRQGLQESAAACPACSPPSTNQLLTDANYTKIPSVRTELDRLPPAADFTGLVEQANTSFNGIPQICKNQAAPSVKALMADLEETGTSLNASSQQFPSLRSLSEWVSDVRQAVSIYDGYINRYDYQRWAVAVMFCTLILFIVVLTAIGLALGLPSLCYPDYRFVPNQDQLDCVAVTLLRVAVILTLIFSWLFIILVFITLFFGGNAHTLACRSWKSGEIFELLDQYDDLFSSLNVSQSEESSTPPLNLSTADVYHGCKKGRSLFHSMEYSQLFDLQDFLNISKYMYRFRQNGQNMSINLEELQLLSSDGRRNVQRFRDSGIDRIDYDAFSLLLSRPVVKTNLTALATQLDRAAQTQNGNIRTDLESKAGKTREVHALAQQQERDAKSMNRIVKALSLISARFKANINTALKSIEVIQQGLQKPMASIVRNVSQCILQKGETCLDQYLDWVRHAIINEVLGCRWLSMGLDNVYTALCENIVAPWNGFWLCLGWCCAFLIPTLIFSLFTASHLQPATPSFPRVTDASFDYEEKTGKIEPNNYEITLTKITDLGN</sequence>
<keyword evidence="4 7" id="KW-1133">Transmembrane helix</keyword>
<evidence type="ECO:0000256" key="6">
    <source>
        <dbReference type="ARBA" id="ARBA00023180"/>
    </source>
</evidence>
<evidence type="ECO:0008006" key="11">
    <source>
        <dbReference type="Google" id="ProtNLM"/>
    </source>
</evidence>
<dbReference type="GO" id="GO:0071914">
    <property type="term" value="C:prominosome"/>
    <property type="evidence" value="ECO:0007669"/>
    <property type="project" value="TreeGrafter"/>
</dbReference>
<dbReference type="AlphaFoldDB" id="A0A9Q1FL52"/>
<dbReference type="Pfam" id="PF05478">
    <property type="entry name" value="Prominin"/>
    <property type="match status" value="1"/>
</dbReference>
<keyword evidence="10" id="KW-1185">Reference proteome</keyword>
<feature type="transmembrane region" description="Helical" evidence="7">
    <location>
        <begin position="98"/>
        <end position="123"/>
    </location>
</feature>
<keyword evidence="8" id="KW-0732">Signal</keyword>
<evidence type="ECO:0000256" key="5">
    <source>
        <dbReference type="ARBA" id="ARBA00023136"/>
    </source>
</evidence>
<dbReference type="Proteomes" id="UP001152622">
    <property type="component" value="Chromosome 5"/>
</dbReference>
<gene>
    <name evidence="9" type="ORF">SKAU_G00174210</name>
</gene>
<feature type="chain" id="PRO_5040173881" description="Prominin-2" evidence="8">
    <location>
        <begin position="24"/>
        <end position="834"/>
    </location>
</feature>
<evidence type="ECO:0000256" key="1">
    <source>
        <dbReference type="ARBA" id="ARBA00004475"/>
    </source>
</evidence>
<evidence type="ECO:0000256" key="4">
    <source>
        <dbReference type="ARBA" id="ARBA00022989"/>
    </source>
</evidence>
<dbReference type="OrthoDB" id="6229420at2759"/>
<keyword evidence="5 7" id="KW-0472">Membrane</keyword>
<evidence type="ECO:0000313" key="9">
    <source>
        <dbReference type="EMBL" id="KAJ8360896.1"/>
    </source>
</evidence>
<dbReference type="PANTHER" id="PTHR22730">
    <property type="entry name" value="PROMININ PROM PROTEIN"/>
    <property type="match status" value="1"/>
</dbReference>
<dbReference type="GO" id="GO:0031528">
    <property type="term" value="C:microvillus membrane"/>
    <property type="evidence" value="ECO:0007669"/>
    <property type="project" value="UniProtKB-SubCell"/>
</dbReference>
<feature type="transmembrane region" description="Helical" evidence="7">
    <location>
        <begin position="767"/>
        <end position="788"/>
    </location>
</feature>
<dbReference type="GO" id="GO:0009986">
    <property type="term" value="C:cell surface"/>
    <property type="evidence" value="ECO:0007669"/>
    <property type="project" value="TreeGrafter"/>
</dbReference>
<comment type="subcellular location">
    <subcellularLocation>
        <location evidence="1">Cell projection</location>
        <location evidence="1">Microvillus membrane</location>
        <topology evidence="1">Multi-pass membrane protein</topology>
    </subcellularLocation>
</comment>
<feature type="transmembrane region" description="Helical" evidence="7">
    <location>
        <begin position="144"/>
        <end position="168"/>
    </location>
</feature>
<dbReference type="PANTHER" id="PTHR22730:SF6">
    <property type="entry name" value="PROMININ-2"/>
    <property type="match status" value="1"/>
</dbReference>
<evidence type="ECO:0000256" key="7">
    <source>
        <dbReference type="SAM" id="Phobius"/>
    </source>
</evidence>